<accession>A0AAD4VDV6</accession>
<organism evidence="1 2">
    <name type="scientific">Prunus dulcis</name>
    <name type="common">Almond</name>
    <name type="synonym">Amygdalus dulcis</name>
    <dbReference type="NCBI Taxonomy" id="3755"/>
    <lineage>
        <taxon>Eukaryota</taxon>
        <taxon>Viridiplantae</taxon>
        <taxon>Streptophyta</taxon>
        <taxon>Embryophyta</taxon>
        <taxon>Tracheophyta</taxon>
        <taxon>Spermatophyta</taxon>
        <taxon>Magnoliopsida</taxon>
        <taxon>eudicotyledons</taxon>
        <taxon>Gunneridae</taxon>
        <taxon>Pentapetalae</taxon>
        <taxon>rosids</taxon>
        <taxon>fabids</taxon>
        <taxon>Rosales</taxon>
        <taxon>Rosaceae</taxon>
        <taxon>Amygdaloideae</taxon>
        <taxon>Amygdaleae</taxon>
        <taxon>Prunus</taxon>
    </lineage>
</organism>
<dbReference type="EMBL" id="JAJFAZ020000006">
    <property type="protein sequence ID" value="KAI5323294.1"/>
    <property type="molecule type" value="Genomic_DNA"/>
</dbReference>
<reference evidence="1 2" key="1">
    <citation type="journal article" date="2022" name="G3 (Bethesda)">
        <title>Whole-genome sequence and methylome profiling of the almond [Prunus dulcis (Mill.) D.A. Webb] cultivar 'Nonpareil'.</title>
        <authorList>
            <person name="D'Amico-Willman K.M."/>
            <person name="Ouma W.Z."/>
            <person name="Meulia T."/>
            <person name="Sideli G.M."/>
            <person name="Gradziel T.M."/>
            <person name="Fresnedo-Ramirez J."/>
        </authorList>
    </citation>
    <scope>NUCLEOTIDE SEQUENCE [LARGE SCALE GENOMIC DNA]</scope>
    <source>
        <strain evidence="1">Clone GOH B32 T37-40</strain>
    </source>
</reference>
<dbReference type="Proteomes" id="UP001054821">
    <property type="component" value="Chromosome 6"/>
</dbReference>
<evidence type="ECO:0000313" key="1">
    <source>
        <dbReference type="EMBL" id="KAI5323294.1"/>
    </source>
</evidence>
<name>A0AAD4VDV6_PRUDU</name>
<gene>
    <name evidence="1" type="ORF">L3X38_032366</name>
</gene>
<protein>
    <submittedName>
        <fullName evidence="1">Uncharacterized protein</fullName>
    </submittedName>
</protein>
<comment type="caution">
    <text evidence="1">The sequence shown here is derived from an EMBL/GenBank/DDBJ whole genome shotgun (WGS) entry which is preliminary data.</text>
</comment>
<keyword evidence="2" id="KW-1185">Reference proteome</keyword>
<dbReference type="AlphaFoldDB" id="A0AAD4VDV6"/>
<proteinExistence type="predicted"/>
<sequence>MGLPQVSSSSIAEEMAASLCTFMQPPPRLAGMSSCDLSGMHGGNLGNHLQVNFTCSSFGNPEGNPSRRFQINQIFRMHVKMVDQTCMP</sequence>
<evidence type="ECO:0000313" key="2">
    <source>
        <dbReference type="Proteomes" id="UP001054821"/>
    </source>
</evidence>